<feature type="compositionally biased region" description="Low complexity" evidence="3">
    <location>
        <begin position="118"/>
        <end position="143"/>
    </location>
</feature>
<evidence type="ECO:0000313" key="5">
    <source>
        <dbReference type="EMBL" id="KIO29214.1"/>
    </source>
</evidence>
<dbReference type="InterPro" id="IPR002547">
    <property type="entry name" value="tRNA-bd_dom"/>
</dbReference>
<reference evidence="5 6" key="1">
    <citation type="submission" date="2014-04" db="EMBL/GenBank/DDBJ databases">
        <authorList>
            <consortium name="DOE Joint Genome Institute"/>
            <person name="Kuo A."/>
            <person name="Girlanda M."/>
            <person name="Perotto S."/>
            <person name="Kohler A."/>
            <person name="Nagy L.G."/>
            <person name="Floudas D."/>
            <person name="Copeland A."/>
            <person name="Barry K.W."/>
            <person name="Cichocki N."/>
            <person name="Veneault-Fourrey C."/>
            <person name="LaButti K."/>
            <person name="Lindquist E.A."/>
            <person name="Lipzen A."/>
            <person name="Lundell T."/>
            <person name="Morin E."/>
            <person name="Murat C."/>
            <person name="Sun H."/>
            <person name="Tunlid A."/>
            <person name="Henrissat B."/>
            <person name="Grigoriev I.V."/>
            <person name="Hibbett D.S."/>
            <person name="Martin F."/>
            <person name="Nordberg H.P."/>
            <person name="Cantor M.N."/>
            <person name="Hua S.X."/>
        </authorList>
    </citation>
    <scope>NUCLEOTIDE SEQUENCE [LARGE SCALE GENOMIC DNA]</scope>
    <source>
        <strain evidence="5 6">MUT 4182</strain>
    </source>
</reference>
<keyword evidence="6" id="KW-1185">Reference proteome</keyword>
<dbReference type="PANTHER" id="PTHR11586:SF33">
    <property type="entry name" value="AMINOACYL TRNA SYNTHASE COMPLEX-INTERACTING MULTIFUNCTIONAL PROTEIN 1"/>
    <property type="match status" value="1"/>
</dbReference>
<feature type="compositionally biased region" description="Basic residues" evidence="3">
    <location>
        <begin position="105"/>
        <end position="114"/>
    </location>
</feature>
<feature type="domain" description="TRNA-binding" evidence="4">
    <location>
        <begin position="160"/>
        <end position="199"/>
    </location>
</feature>
<dbReference type="GO" id="GO:0000049">
    <property type="term" value="F:tRNA binding"/>
    <property type="evidence" value="ECO:0007669"/>
    <property type="project" value="UniProtKB-KW"/>
</dbReference>
<dbReference type="OrthoDB" id="19141at2759"/>
<name>A0A0C3QPF9_9AGAM</name>
<organism evidence="5 6">
    <name type="scientific">Tulasnella calospora MUT 4182</name>
    <dbReference type="NCBI Taxonomy" id="1051891"/>
    <lineage>
        <taxon>Eukaryota</taxon>
        <taxon>Fungi</taxon>
        <taxon>Dikarya</taxon>
        <taxon>Basidiomycota</taxon>
        <taxon>Agaricomycotina</taxon>
        <taxon>Agaricomycetes</taxon>
        <taxon>Cantharellales</taxon>
        <taxon>Tulasnellaceae</taxon>
        <taxon>Tulasnella</taxon>
    </lineage>
</organism>
<evidence type="ECO:0000256" key="3">
    <source>
        <dbReference type="SAM" id="MobiDB-lite"/>
    </source>
</evidence>
<sequence>MLRALLRPPTTRALSSNDLVKSTFVGNGQLAGSGSEADTKPVDEWIDKISGGSLVAQSGSLKKKAKKDTVADAKSETAVDSKSAVSGSVRVKAQASGSSGQPKEKKAKQEKKGKKEGAAATAAGEASGKRAAGGAAAPAADAGEPSPAMIDLRVGHIVDNGLYVEEIDLGEETGPRTIISGLVNYIPIEKMQDKWLIVVRCRIVLTQVHWASHKDGKDKGIEIVDPPKGCKSGDRIYFEGEKYESKP</sequence>
<dbReference type="Pfam" id="PF01588">
    <property type="entry name" value="tRNA_bind"/>
    <property type="match status" value="1"/>
</dbReference>
<gene>
    <name evidence="5" type="ORF">M407DRAFT_228202</name>
</gene>
<proteinExistence type="predicted"/>
<dbReference type="AlphaFoldDB" id="A0A0C3QPF9"/>
<dbReference type="PANTHER" id="PTHR11586">
    <property type="entry name" value="TRNA-AMINOACYLATION COFACTOR ARC1 FAMILY MEMBER"/>
    <property type="match status" value="1"/>
</dbReference>
<dbReference type="EMBL" id="KN822985">
    <property type="protein sequence ID" value="KIO29214.1"/>
    <property type="molecule type" value="Genomic_DNA"/>
</dbReference>
<dbReference type="InterPro" id="IPR012340">
    <property type="entry name" value="NA-bd_OB-fold"/>
</dbReference>
<evidence type="ECO:0000256" key="1">
    <source>
        <dbReference type="ARBA" id="ARBA00022555"/>
    </source>
</evidence>
<dbReference type="Gene3D" id="2.40.50.140">
    <property type="entry name" value="Nucleic acid-binding proteins"/>
    <property type="match status" value="1"/>
</dbReference>
<evidence type="ECO:0000313" key="6">
    <source>
        <dbReference type="Proteomes" id="UP000054248"/>
    </source>
</evidence>
<evidence type="ECO:0000259" key="4">
    <source>
        <dbReference type="Pfam" id="PF01588"/>
    </source>
</evidence>
<accession>A0A0C3QPF9</accession>
<keyword evidence="2" id="KW-0694">RNA-binding</keyword>
<dbReference type="GO" id="GO:0017102">
    <property type="term" value="C:methionyl glutamyl tRNA synthetase complex"/>
    <property type="evidence" value="ECO:0007669"/>
    <property type="project" value="TreeGrafter"/>
</dbReference>
<dbReference type="Proteomes" id="UP000054248">
    <property type="component" value="Unassembled WGS sequence"/>
</dbReference>
<dbReference type="HOGENOM" id="CLU_1125228_0_0_1"/>
<dbReference type="InterPro" id="IPR051270">
    <property type="entry name" value="Tyrosine-tRNA_ligase_regulator"/>
</dbReference>
<dbReference type="SUPFAM" id="SSF50249">
    <property type="entry name" value="Nucleic acid-binding proteins"/>
    <property type="match status" value="1"/>
</dbReference>
<evidence type="ECO:0000256" key="2">
    <source>
        <dbReference type="ARBA" id="ARBA00022884"/>
    </source>
</evidence>
<protein>
    <recommendedName>
        <fullName evidence="4">tRNA-binding domain-containing protein</fullName>
    </recommendedName>
</protein>
<reference evidence="6" key="2">
    <citation type="submission" date="2015-01" db="EMBL/GenBank/DDBJ databases">
        <title>Evolutionary Origins and Diversification of the Mycorrhizal Mutualists.</title>
        <authorList>
            <consortium name="DOE Joint Genome Institute"/>
            <consortium name="Mycorrhizal Genomics Consortium"/>
            <person name="Kohler A."/>
            <person name="Kuo A."/>
            <person name="Nagy L.G."/>
            <person name="Floudas D."/>
            <person name="Copeland A."/>
            <person name="Barry K.W."/>
            <person name="Cichocki N."/>
            <person name="Veneault-Fourrey C."/>
            <person name="LaButti K."/>
            <person name="Lindquist E.A."/>
            <person name="Lipzen A."/>
            <person name="Lundell T."/>
            <person name="Morin E."/>
            <person name="Murat C."/>
            <person name="Riley R."/>
            <person name="Ohm R."/>
            <person name="Sun H."/>
            <person name="Tunlid A."/>
            <person name="Henrissat B."/>
            <person name="Grigoriev I.V."/>
            <person name="Hibbett D.S."/>
            <person name="Martin F."/>
        </authorList>
    </citation>
    <scope>NUCLEOTIDE SEQUENCE [LARGE SCALE GENOMIC DNA]</scope>
    <source>
        <strain evidence="6">MUT 4182</strain>
    </source>
</reference>
<keyword evidence="1" id="KW-0820">tRNA-binding</keyword>
<feature type="region of interest" description="Disordered" evidence="3">
    <location>
        <begin position="79"/>
        <end position="143"/>
    </location>
</feature>
<dbReference type="STRING" id="1051891.A0A0C3QPF9"/>